<evidence type="ECO:0000313" key="1">
    <source>
        <dbReference type="EMBL" id="KAK7400536.1"/>
    </source>
</evidence>
<dbReference type="Proteomes" id="UP001386955">
    <property type="component" value="Unassembled WGS sequence"/>
</dbReference>
<dbReference type="EMBL" id="JAYMYS010000003">
    <property type="protein sequence ID" value="KAK7400536.1"/>
    <property type="molecule type" value="Genomic_DNA"/>
</dbReference>
<accession>A0AAN9SPU9</accession>
<name>A0AAN9SPU9_PSOTE</name>
<comment type="caution">
    <text evidence="1">The sequence shown here is derived from an EMBL/GenBank/DDBJ whole genome shotgun (WGS) entry which is preliminary data.</text>
</comment>
<keyword evidence="2" id="KW-1185">Reference proteome</keyword>
<protein>
    <submittedName>
        <fullName evidence="1">Uncharacterized protein</fullName>
    </submittedName>
</protein>
<sequence>MLVKNFQFQFPVILSSGIVRFSYDGCSCHGNRALLSLCFCTRDPGHCVCIRKDTNLTFDPVYMTCYSFATNSEVWFKIVNLKPFRYACLDL</sequence>
<organism evidence="1 2">
    <name type="scientific">Psophocarpus tetragonolobus</name>
    <name type="common">Winged bean</name>
    <name type="synonym">Dolichos tetragonolobus</name>
    <dbReference type="NCBI Taxonomy" id="3891"/>
    <lineage>
        <taxon>Eukaryota</taxon>
        <taxon>Viridiplantae</taxon>
        <taxon>Streptophyta</taxon>
        <taxon>Embryophyta</taxon>
        <taxon>Tracheophyta</taxon>
        <taxon>Spermatophyta</taxon>
        <taxon>Magnoliopsida</taxon>
        <taxon>eudicotyledons</taxon>
        <taxon>Gunneridae</taxon>
        <taxon>Pentapetalae</taxon>
        <taxon>rosids</taxon>
        <taxon>fabids</taxon>
        <taxon>Fabales</taxon>
        <taxon>Fabaceae</taxon>
        <taxon>Papilionoideae</taxon>
        <taxon>50 kb inversion clade</taxon>
        <taxon>NPAAA clade</taxon>
        <taxon>indigoferoid/millettioid clade</taxon>
        <taxon>Phaseoleae</taxon>
        <taxon>Psophocarpus</taxon>
    </lineage>
</organism>
<reference evidence="1 2" key="1">
    <citation type="submission" date="2024-01" db="EMBL/GenBank/DDBJ databases">
        <title>The genomes of 5 underutilized Papilionoideae crops provide insights into root nodulation and disease resistanc.</title>
        <authorList>
            <person name="Jiang F."/>
        </authorList>
    </citation>
    <scope>NUCLEOTIDE SEQUENCE [LARGE SCALE GENOMIC DNA]</scope>
    <source>
        <strain evidence="1">DUOXIRENSHENG_FW03</strain>
        <tissue evidence="1">Leaves</tissue>
    </source>
</reference>
<dbReference type="AlphaFoldDB" id="A0AAN9SPU9"/>
<proteinExistence type="predicted"/>
<evidence type="ECO:0000313" key="2">
    <source>
        <dbReference type="Proteomes" id="UP001386955"/>
    </source>
</evidence>
<gene>
    <name evidence="1" type="ORF">VNO78_11745</name>
</gene>